<dbReference type="InterPro" id="IPR024535">
    <property type="entry name" value="RHGA/B-epi-like_pectate_lyase"/>
</dbReference>
<proteinExistence type="predicted"/>
<dbReference type="GO" id="GO:0016829">
    <property type="term" value="F:lyase activity"/>
    <property type="evidence" value="ECO:0007669"/>
    <property type="project" value="UniProtKB-KW"/>
</dbReference>
<organism evidence="2 3">
    <name type="scientific">Celeribacter baekdonensis</name>
    <dbReference type="NCBI Taxonomy" id="875171"/>
    <lineage>
        <taxon>Bacteria</taxon>
        <taxon>Pseudomonadati</taxon>
        <taxon>Pseudomonadota</taxon>
        <taxon>Alphaproteobacteria</taxon>
        <taxon>Rhodobacterales</taxon>
        <taxon>Roseobacteraceae</taxon>
        <taxon>Celeribacter</taxon>
    </lineage>
</organism>
<dbReference type="InterPro" id="IPR012334">
    <property type="entry name" value="Pectin_lyas_fold"/>
</dbReference>
<feature type="domain" description="Rhamnogalacturonase A/B/Epimerase-like pectate lyase" evidence="1">
    <location>
        <begin position="220"/>
        <end position="275"/>
    </location>
</feature>
<keyword evidence="2" id="KW-0456">Lyase</keyword>
<gene>
    <name evidence="2" type="ORF">SAMN04488117_12113</name>
</gene>
<reference evidence="2 3" key="1">
    <citation type="submission" date="2016-10" db="EMBL/GenBank/DDBJ databases">
        <authorList>
            <person name="de Groot N.N."/>
        </authorList>
    </citation>
    <scope>NUCLEOTIDE SEQUENCE [LARGE SCALE GENOMIC DNA]</scope>
    <source>
        <strain evidence="2 3">DSM 27375</strain>
    </source>
</reference>
<dbReference type="Pfam" id="PF12708">
    <property type="entry name" value="Pect-lyase_RHGA_epim"/>
    <property type="match status" value="1"/>
</dbReference>
<dbReference type="Gene3D" id="2.160.20.10">
    <property type="entry name" value="Single-stranded right-handed beta-helix, Pectin lyase-like"/>
    <property type="match status" value="1"/>
</dbReference>
<dbReference type="Proteomes" id="UP000182284">
    <property type="component" value="Unassembled WGS sequence"/>
</dbReference>
<dbReference type="InterPro" id="IPR011050">
    <property type="entry name" value="Pectin_lyase_fold/virulence"/>
</dbReference>
<dbReference type="SUPFAM" id="SSF51126">
    <property type="entry name" value="Pectin lyase-like"/>
    <property type="match status" value="1"/>
</dbReference>
<evidence type="ECO:0000259" key="1">
    <source>
        <dbReference type="Pfam" id="PF12708"/>
    </source>
</evidence>
<dbReference type="EMBL" id="FNBL01000021">
    <property type="protein sequence ID" value="SDG44681.1"/>
    <property type="molecule type" value="Genomic_DNA"/>
</dbReference>
<accession>A0A1G7UBK3</accession>
<dbReference type="AlphaFoldDB" id="A0A1G7UBK3"/>
<evidence type="ECO:0000313" key="2">
    <source>
        <dbReference type="EMBL" id="SDG44681.1"/>
    </source>
</evidence>
<sequence length="792" mass="85461">MTRDHERACRTVRVRRAPVAHVLKDVKGVRMNKAITDGLALMPPAFANGLNVWSSENGTPGSATYDGAANAALVAADADFGGCLEIVKNTTTTKLRFMGETPLLPGMYLQITAKVKAISGNLPSVRIAGWAGDSSFANVAGLTEVGSTVALTAYGEVVEVTAIVGSGARGGVDMPWGLDAVYGHFGLDLTGANGGTVRIEDIVIEDVTSYFLGDSSGRIDIRDFGAVGDGVTDCKAAFNAANAAADGRQILVPEGVYYISDTVSMINEVVFDGTVTMPDAARLTLRHGFHLNTYIDAFGDEVLGLKKAIQALFYFSDHDSLDLCGRRIEIDEPIDVAVVSGASTLEVRRVIRNGQINIQASSNWDVEVMTSEGSYNAASPRQMTNVTNIANIKVGSLVTGTGVGREVYVQAVNVGAQTLTLSQPLYAPNATQTYTFTRFKYALDFSGLSKLSQFQISDVEFLCNGHSSAVMLAPSGNNFQLKDCHVKSPLNRGVTSIGEGCQDLHIDRCSFVSNEQSLRAEDRQSIAFNVNANDSKIRDSRFQRFGHTAICYGTGHMFVGNHWFQGDNDSDSPRKAGLVFTYPNVNSVVTGNYIDNSFIEMTNEHDATPDFNSEFSFGGLTITGNIFTVSDCASWFSWIVVKPYGPGHFIQGVSVQNNSFKSINGYIDRVDKVDTTFATLDNNMMRNITFEANTFNGVSQNTINPVALEFTQGTAATNWVLDPSAYLPFDGWARGVESLVFRNAVTNATGATVFHTPYVTVNYGASSNQIRLTFPEATKGTVNMISRMDRPI</sequence>
<name>A0A1G7UBK3_9RHOB</name>
<protein>
    <submittedName>
        <fullName evidence="2">Pectate lyase superfamily protein</fullName>
    </submittedName>
</protein>
<evidence type="ECO:0000313" key="3">
    <source>
        <dbReference type="Proteomes" id="UP000182284"/>
    </source>
</evidence>